<dbReference type="PANTHER" id="PTHR10889:SF1">
    <property type="entry name" value="DEOXYRIBOSE-PHOSPHATE ALDOLASE"/>
    <property type="match status" value="1"/>
</dbReference>
<evidence type="ECO:0000256" key="3">
    <source>
        <dbReference type="ARBA" id="ARBA00023239"/>
    </source>
</evidence>
<evidence type="ECO:0000256" key="4">
    <source>
        <dbReference type="ARBA" id="ARBA00023270"/>
    </source>
</evidence>
<dbReference type="PANTHER" id="PTHR10889">
    <property type="entry name" value="DEOXYRIBOSE-PHOSPHATE ALDOLASE"/>
    <property type="match status" value="1"/>
</dbReference>
<evidence type="ECO:0000256" key="2">
    <source>
        <dbReference type="ARBA" id="ARBA00022490"/>
    </source>
</evidence>
<keyword evidence="4 6" id="KW-0704">Schiff base</keyword>
<feature type="active site" description="Proton donor/acceptor" evidence="6">
    <location>
        <position position="191"/>
    </location>
</feature>
<comment type="caution">
    <text evidence="7">The sequence shown here is derived from an EMBL/GenBank/DDBJ whole genome shotgun (WGS) entry which is preliminary data.</text>
</comment>
<dbReference type="RefSeq" id="WP_244351129.1">
    <property type="nucleotide sequence ID" value="NZ_JAFIRA010000032.1"/>
</dbReference>
<keyword evidence="2 6" id="KW-0963">Cytoplasm</keyword>
<dbReference type="InterPro" id="IPR002915">
    <property type="entry name" value="DeoC/FbaB/LacD_aldolase"/>
</dbReference>
<dbReference type="EMBL" id="JAFIRA010000032">
    <property type="protein sequence ID" value="MCJ2543594.1"/>
    <property type="molecule type" value="Genomic_DNA"/>
</dbReference>
<dbReference type="PIRSF" id="PIRSF001357">
    <property type="entry name" value="DeoC"/>
    <property type="match status" value="1"/>
</dbReference>
<name>A0ABT0CCS8_THEVL</name>
<evidence type="ECO:0000256" key="5">
    <source>
        <dbReference type="ARBA" id="ARBA00048791"/>
    </source>
</evidence>
<dbReference type="Proteomes" id="UP000830835">
    <property type="component" value="Unassembled WGS sequence"/>
</dbReference>
<reference evidence="7" key="1">
    <citation type="submission" date="2021-02" db="EMBL/GenBank/DDBJ databases">
        <title>The CRISPR/cas machinery reduction and long-range gene transfer in the hot spring cyanobacterium Synechococcus.</title>
        <authorList>
            <person name="Dvorak P."/>
            <person name="Jahodarova E."/>
            <person name="Hasler P."/>
            <person name="Poulickova A."/>
        </authorList>
    </citation>
    <scope>NUCLEOTIDE SEQUENCE</scope>
    <source>
        <strain evidence="7">Rupite</strain>
    </source>
</reference>
<comment type="subcellular location">
    <subcellularLocation>
        <location evidence="6">Cytoplasm</location>
    </subcellularLocation>
</comment>
<dbReference type="SUPFAM" id="SSF51569">
    <property type="entry name" value="Aldolase"/>
    <property type="match status" value="1"/>
</dbReference>
<dbReference type="SMART" id="SM01133">
    <property type="entry name" value="DeoC"/>
    <property type="match status" value="1"/>
</dbReference>
<keyword evidence="8" id="KW-1185">Reference proteome</keyword>
<keyword evidence="3 6" id="KW-0456">Lyase</keyword>
<dbReference type="CDD" id="cd00959">
    <property type="entry name" value="DeoC"/>
    <property type="match status" value="1"/>
</dbReference>
<evidence type="ECO:0000313" key="7">
    <source>
        <dbReference type="EMBL" id="MCJ2543594.1"/>
    </source>
</evidence>
<dbReference type="Gene3D" id="3.20.20.70">
    <property type="entry name" value="Aldolase class I"/>
    <property type="match status" value="1"/>
</dbReference>
<gene>
    <name evidence="6 7" type="primary">deoC</name>
    <name evidence="7" type="ORF">JX360_11875</name>
</gene>
<comment type="function">
    <text evidence="6">Catalyzes a reversible aldol reaction between acetaldehyde and D-glyceraldehyde 3-phosphate to generate 2-deoxy-D-ribose 5-phosphate.</text>
</comment>
<comment type="similarity">
    <text evidence="1 6">Belongs to the DeoC/FbaB aldolase family. DeoC type 1 subfamily.</text>
</comment>
<accession>A0ABT0CCS8</accession>
<organism evidence="7 8">
    <name type="scientific">Thermostichus vulcanus str. 'Rupite'</name>
    <dbReference type="NCBI Taxonomy" id="2813851"/>
    <lineage>
        <taxon>Bacteria</taxon>
        <taxon>Bacillati</taxon>
        <taxon>Cyanobacteriota</taxon>
        <taxon>Cyanophyceae</taxon>
        <taxon>Thermostichales</taxon>
        <taxon>Thermostichaceae</taxon>
        <taxon>Thermostichus</taxon>
    </lineage>
</organism>
<comment type="caution">
    <text evidence="6">Lacks conserved residue(s) required for the propagation of feature annotation.</text>
</comment>
<dbReference type="InterPro" id="IPR011343">
    <property type="entry name" value="DeoC"/>
</dbReference>
<proteinExistence type="inferred from homology"/>
<evidence type="ECO:0000313" key="8">
    <source>
        <dbReference type="Proteomes" id="UP000830835"/>
    </source>
</evidence>
<dbReference type="InterPro" id="IPR028581">
    <property type="entry name" value="DeoC_typeI"/>
</dbReference>
<comment type="catalytic activity">
    <reaction evidence="5 6">
        <text>2-deoxy-D-ribose 5-phosphate = D-glyceraldehyde 3-phosphate + acetaldehyde</text>
        <dbReference type="Rhea" id="RHEA:12821"/>
        <dbReference type="ChEBI" id="CHEBI:15343"/>
        <dbReference type="ChEBI" id="CHEBI:59776"/>
        <dbReference type="ChEBI" id="CHEBI:62877"/>
        <dbReference type="EC" id="4.1.2.4"/>
    </reaction>
</comment>
<comment type="pathway">
    <text evidence="6">Carbohydrate degradation; 2-deoxy-D-ribose 1-phosphate degradation; D-glyceraldehyde 3-phosphate and acetaldehyde from 2-deoxy-alpha-D-ribose 1-phosphate: step 2/2.</text>
</comment>
<dbReference type="InterPro" id="IPR013785">
    <property type="entry name" value="Aldolase_TIM"/>
</dbReference>
<evidence type="ECO:0000256" key="6">
    <source>
        <dbReference type="HAMAP-Rule" id="MF_00114"/>
    </source>
</evidence>
<dbReference type="NCBIfam" id="TIGR00126">
    <property type="entry name" value="deoC"/>
    <property type="match status" value="1"/>
</dbReference>
<dbReference type="HAMAP" id="MF_00114">
    <property type="entry name" value="DeoC_type1"/>
    <property type="match status" value="1"/>
</dbReference>
<dbReference type="EC" id="4.1.2.4" evidence="6"/>
<evidence type="ECO:0000256" key="1">
    <source>
        <dbReference type="ARBA" id="ARBA00010936"/>
    </source>
</evidence>
<feature type="active site" description="Proton donor/acceptor" evidence="6">
    <location>
        <position position="102"/>
    </location>
</feature>
<protein>
    <recommendedName>
        <fullName evidence="6">Deoxyribose-phosphate aldolase</fullName>
        <shortName evidence="6">DERA</shortName>
        <ecNumber evidence="6">4.1.2.4</ecNumber>
    </recommendedName>
    <alternativeName>
        <fullName evidence="6">2-deoxy-D-ribose 5-phosphate aldolase</fullName>
    </alternativeName>
    <alternativeName>
        <fullName evidence="6">Phosphodeoxyriboaldolase</fullName>
        <shortName evidence="6">Deoxyriboaldolase</shortName>
    </alternativeName>
</protein>
<dbReference type="GO" id="GO:0004139">
    <property type="term" value="F:deoxyribose-phosphate aldolase activity"/>
    <property type="evidence" value="ECO:0007669"/>
    <property type="project" value="UniProtKB-EC"/>
</dbReference>
<sequence>MLSWQPKGAVDGSINLADYIDHTLLLPMLTPEQIDQGCEVALRYRFPSLCIPPCYVPRAVERLHGSPVQVSTVVGFPMGTSMAEVKLYEAQLAVEQGCRELDVRINLAWLKAGELDRLHAEIAQLVEETGVCVKAILETAQLTEDEKKLAGEVCIDAGVAFLMTSTGWMGGATVADVQLLWQLSRGKVAVKASGGIRTVAQAEAMIEAGASRIGTSWGLELMQELNAKGSASV</sequence>